<proteinExistence type="predicted"/>
<dbReference type="RefSeq" id="WP_161257185.1">
    <property type="nucleotide sequence ID" value="NZ_BMUU01000006.1"/>
</dbReference>
<gene>
    <name evidence="2" type="ORF">GCM10010326_37800</name>
</gene>
<evidence type="ECO:0000259" key="1">
    <source>
        <dbReference type="Pfam" id="PF07883"/>
    </source>
</evidence>
<dbReference type="Proteomes" id="UP000600946">
    <property type="component" value="Unassembled WGS sequence"/>
</dbReference>
<dbReference type="InterPro" id="IPR011051">
    <property type="entry name" value="RmlC_Cupin_sf"/>
</dbReference>
<comment type="caution">
    <text evidence="2">The sequence shown here is derived from an EMBL/GenBank/DDBJ whole genome shotgun (WGS) entry which is preliminary data.</text>
</comment>
<dbReference type="SUPFAM" id="SSF51182">
    <property type="entry name" value="RmlC-like cupins"/>
    <property type="match status" value="1"/>
</dbReference>
<keyword evidence="3" id="KW-1185">Reference proteome</keyword>
<accession>A0ABQ3AAR3</accession>
<dbReference type="GeneID" id="96291725"/>
<name>A0ABQ3AAR3_9ACTN</name>
<evidence type="ECO:0000313" key="3">
    <source>
        <dbReference type="Proteomes" id="UP000600946"/>
    </source>
</evidence>
<feature type="domain" description="Cupin type-2" evidence="1">
    <location>
        <begin position="42"/>
        <end position="107"/>
    </location>
</feature>
<dbReference type="InterPro" id="IPR014710">
    <property type="entry name" value="RmlC-like_jellyroll"/>
</dbReference>
<dbReference type="EMBL" id="BMUU01000006">
    <property type="protein sequence ID" value="GGY40257.1"/>
    <property type="molecule type" value="Genomic_DNA"/>
</dbReference>
<dbReference type="Pfam" id="PF07883">
    <property type="entry name" value="Cupin_2"/>
    <property type="match status" value="1"/>
</dbReference>
<evidence type="ECO:0000313" key="2">
    <source>
        <dbReference type="EMBL" id="GGY40257.1"/>
    </source>
</evidence>
<dbReference type="Gene3D" id="2.60.120.10">
    <property type="entry name" value="Jelly Rolls"/>
    <property type="match status" value="1"/>
</dbReference>
<sequence length="122" mass="12807">MITKIRIDESTAAAEFGMRCQRLIPWSAEAEEPPAGAMACFLPAGSSSAPDCHDQDEVMIVLSGSGSVELSGESTPVGPGELVVLPRNEEHIVHNPASADGATLTWVSVYWPLHEPKPGAAA</sequence>
<dbReference type="InterPro" id="IPR013096">
    <property type="entry name" value="Cupin_2"/>
</dbReference>
<organism evidence="2 3">
    <name type="scientific">Streptomyces xanthochromogenes</name>
    <dbReference type="NCBI Taxonomy" id="67384"/>
    <lineage>
        <taxon>Bacteria</taxon>
        <taxon>Bacillati</taxon>
        <taxon>Actinomycetota</taxon>
        <taxon>Actinomycetes</taxon>
        <taxon>Kitasatosporales</taxon>
        <taxon>Streptomycetaceae</taxon>
        <taxon>Streptomyces</taxon>
    </lineage>
</organism>
<reference evidence="3" key="1">
    <citation type="journal article" date="2019" name="Int. J. Syst. Evol. Microbiol.">
        <title>The Global Catalogue of Microorganisms (GCM) 10K type strain sequencing project: providing services to taxonomists for standard genome sequencing and annotation.</title>
        <authorList>
            <consortium name="The Broad Institute Genomics Platform"/>
            <consortium name="The Broad Institute Genome Sequencing Center for Infectious Disease"/>
            <person name="Wu L."/>
            <person name="Ma J."/>
        </authorList>
    </citation>
    <scope>NUCLEOTIDE SEQUENCE [LARGE SCALE GENOMIC DNA]</scope>
    <source>
        <strain evidence="3">JCM 4594</strain>
    </source>
</reference>
<protein>
    <recommendedName>
        <fullName evidence="1">Cupin type-2 domain-containing protein</fullName>
    </recommendedName>
</protein>